<proteinExistence type="predicted"/>
<gene>
    <name evidence="1" type="ORF">C5167_039972</name>
</gene>
<evidence type="ECO:0000313" key="1">
    <source>
        <dbReference type="EMBL" id="RZC47009.1"/>
    </source>
</evidence>
<name>A0A4Y7IHU6_PAPSO</name>
<reference evidence="1 2" key="1">
    <citation type="journal article" date="2018" name="Science">
        <title>The opium poppy genome and morphinan production.</title>
        <authorList>
            <person name="Guo L."/>
            <person name="Winzer T."/>
            <person name="Yang X."/>
            <person name="Li Y."/>
            <person name="Ning Z."/>
            <person name="He Z."/>
            <person name="Teodor R."/>
            <person name="Lu Y."/>
            <person name="Bowser T.A."/>
            <person name="Graham I.A."/>
            <person name="Ye K."/>
        </authorList>
    </citation>
    <scope>NUCLEOTIDE SEQUENCE [LARGE SCALE GENOMIC DNA]</scope>
    <source>
        <strain evidence="2">cv. HN1</strain>
        <tissue evidence="1">Leaves</tissue>
    </source>
</reference>
<accession>A0A4Y7IHU6</accession>
<dbReference type="EMBL" id="CM010715">
    <property type="protein sequence ID" value="RZC47009.1"/>
    <property type="molecule type" value="Genomic_DNA"/>
</dbReference>
<dbReference type="Proteomes" id="UP000316621">
    <property type="component" value="Chromosome 1"/>
</dbReference>
<dbReference type="AlphaFoldDB" id="A0A4Y7IHU6"/>
<protein>
    <submittedName>
        <fullName evidence="1">Uncharacterized protein</fullName>
    </submittedName>
</protein>
<keyword evidence="2" id="KW-1185">Reference proteome</keyword>
<organism evidence="1 2">
    <name type="scientific">Papaver somniferum</name>
    <name type="common">Opium poppy</name>
    <dbReference type="NCBI Taxonomy" id="3469"/>
    <lineage>
        <taxon>Eukaryota</taxon>
        <taxon>Viridiplantae</taxon>
        <taxon>Streptophyta</taxon>
        <taxon>Embryophyta</taxon>
        <taxon>Tracheophyta</taxon>
        <taxon>Spermatophyta</taxon>
        <taxon>Magnoliopsida</taxon>
        <taxon>Ranunculales</taxon>
        <taxon>Papaveraceae</taxon>
        <taxon>Papaveroideae</taxon>
        <taxon>Papaver</taxon>
    </lineage>
</organism>
<sequence length="92" mass="10631">MRSPCFNWASVVSLEYLQWYLLNILICDRLRVVCLHFRQSFAQSVWLRFLAASECRDSSGSRELYTGFEGRKFGEFPELGSSGVVASTPFYF</sequence>
<evidence type="ECO:0000313" key="2">
    <source>
        <dbReference type="Proteomes" id="UP000316621"/>
    </source>
</evidence>
<dbReference type="Gramene" id="RZC47009">
    <property type="protein sequence ID" value="RZC47009"/>
    <property type="gene ID" value="C5167_039972"/>
</dbReference>